<keyword evidence="1" id="KW-0853">WD repeat</keyword>
<dbReference type="PROSITE" id="PS50082">
    <property type="entry name" value="WD_REPEATS_2"/>
    <property type="match status" value="1"/>
</dbReference>
<keyword evidence="4" id="KW-1185">Reference proteome</keyword>
<keyword evidence="2" id="KW-0732">Signal</keyword>
<dbReference type="PROSITE" id="PS50294">
    <property type="entry name" value="WD_REPEATS_REGION"/>
    <property type="match status" value="1"/>
</dbReference>
<dbReference type="Pfam" id="PF00400">
    <property type="entry name" value="WD40"/>
    <property type="match status" value="1"/>
</dbReference>
<dbReference type="Gene3D" id="2.130.10.10">
    <property type="entry name" value="YVTN repeat-like/Quinoprotein amine dehydrogenase"/>
    <property type="match status" value="2"/>
</dbReference>
<sequence length="313" mass="34409">MIPNNLLVLLLILFLAGCAKTPSDELQIGIDGLYAAEIQNDGSSLVAGSFKHGGSYWDLRKKSREYSWNHKDGYITDILYTDISDDGRFALTANYYNVVIWHTETGEAISFWEAPGRIESADLSQDGQYIMLGLNNSTAVIFHSQLGAMIAEFQHGGPVGSVAINVSGGFAATGSEDGTAKLWSLEDFSLVKEFPHDNQVSMVKFSDTGRQLLIVPANEEAELWTTQSLRLRSTISLGNYRIYSAQFVGENRLIVGTTHRNIFEFDASNGAKLETYQIGTKGSQSFKSAIVLDVAKQDDRLLAVSSSGYLYIF</sequence>
<dbReference type="RefSeq" id="WP_147714145.1">
    <property type="nucleotide sequence ID" value="NZ_VKAD01000001.1"/>
</dbReference>
<feature type="chain" id="PRO_5022749037" evidence="2">
    <location>
        <begin position="20"/>
        <end position="313"/>
    </location>
</feature>
<dbReference type="AlphaFoldDB" id="A0A5C8ZCW4"/>
<accession>A0A5C8ZCW4</accession>
<dbReference type="Proteomes" id="UP000321764">
    <property type="component" value="Unassembled WGS sequence"/>
</dbReference>
<evidence type="ECO:0000256" key="2">
    <source>
        <dbReference type="SAM" id="SignalP"/>
    </source>
</evidence>
<evidence type="ECO:0000313" key="4">
    <source>
        <dbReference type="Proteomes" id="UP000321764"/>
    </source>
</evidence>
<dbReference type="PANTHER" id="PTHR19879:SF9">
    <property type="entry name" value="TRANSCRIPTION INITIATION FACTOR TFIID SUBUNIT 5"/>
    <property type="match status" value="1"/>
</dbReference>
<dbReference type="OrthoDB" id="6192037at2"/>
<dbReference type="EMBL" id="VKAD01000001">
    <property type="protein sequence ID" value="TXR54746.1"/>
    <property type="molecule type" value="Genomic_DNA"/>
</dbReference>
<dbReference type="InterPro" id="IPR036322">
    <property type="entry name" value="WD40_repeat_dom_sf"/>
</dbReference>
<evidence type="ECO:0000313" key="3">
    <source>
        <dbReference type="EMBL" id="TXR54746.1"/>
    </source>
</evidence>
<evidence type="ECO:0000256" key="1">
    <source>
        <dbReference type="PROSITE-ProRule" id="PRU00221"/>
    </source>
</evidence>
<dbReference type="InterPro" id="IPR001680">
    <property type="entry name" value="WD40_rpt"/>
</dbReference>
<gene>
    <name evidence="3" type="ORF">FME95_09475</name>
</gene>
<organism evidence="3 4">
    <name type="scientific">Reinekea thalattae</name>
    <dbReference type="NCBI Taxonomy" id="2593301"/>
    <lineage>
        <taxon>Bacteria</taxon>
        <taxon>Pseudomonadati</taxon>
        <taxon>Pseudomonadota</taxon>
        <taxon>Gammaproteobacteria</taxon>
        <taxon>Oceanospirillales</taxon>
        <taxon>Saccharospirillaceae</taxon>
        <taxon>Reinekea</taxon>
    </lineage>
</organism>
<feature type="signal peptide" evidence="2">
    <location>
        <begin position="1"/>
        <end position="19"/>
    </location>
</feature>
<name>A0A5C8ZCW4_9GAMM</name>
<dbReference type="PANTHER" id="PTHR19879">
    <property type="entry name" value="TRANSCRIPTION INITIATION FACTOR TFIID"/>
    <property type="match status" value="1"/>
</dbReference>
<feature type="repeat" description="WD" evidence="1">
    <location>
        <begin position="152"/>
        <end position="193"/>
    </location>
</feature>
<protein>
    <submittedName>
        <fullName evidence="3">Uncharacterized protein</fullName>
    </submittedName>
</protein>
<comment type="caution">
    <text evidence="3">The sequence shown here is derived from an EMBL/GenBank/DDBJ whole genome shotgun (WGS) entry which is preliminary data.</text>
</comment>
<dbReference type="SUPFAM" id="SSF50978">
    <property type="entry name" value="WD40 repeat-like"/>
    <property type="match status" value="1"/>
</dbReference>
<proteinExistence type="predicted"/>
<reference evidence="3 4" key="1">
    <citation type="submission" date="2019-07" db="EMBL/GenBank/DDBJ databases">
        <title>Reinekea sp. strain SSH23 genome sequencing and assembly.</title>
        <authorList>
            <person name="Kim I."/>
        </authorList>
    </citation>
    <scope>NUCLEOTIDE SEQUENCE [LARGE SCALE GENOMIC DNA]</scope>
    <source>
        <strain evidence="3 4">SSH23</strain>
    </source>
</reference>
<dbReference type="InterPro" id="IPR015943">
    <property type="entry name" value="WD40/YVTN_repeat-like_dom_sf"/>
</dbReference>
<dbReference type="SMART" id="SM00320">
    <property type="entry name" value="WD40"/>
    <property type="match status" value="4"/>
</dbReference>